<name>A0A833VT77_PHYIN</name>
<proteinExistence type="predicted"/>
<dbReference type="Proteomes" id="UP000602510">
    <property type="component" value="Unassembled WGS sequence"/>
</dbReference>
<keyword evidence="2" id="KW-1185">Reference proteome</keyword>
<reference evidence="1" key="1">
    <citation type="submission" date="2020-04" db="EMBL/GenBank/DDBJ databases">
        <title>Hybrid Assembly of Korean Phytophthora infestans isolates.</title>
        <authorList>
            <person name="Prokchorchik M."/>
            <person name="Lee Y."/>
            <person name="Seo J."/>
            <person name="Cho J.-H."/>
            <person name="Park Y.-E."/>
            <person name="Jang D.-C."/>
            <person name="Im J.-S."/>
            <person name="Choi J.-G."/>
            <person name="Park H.-J."/>
            <person name="Lee G.-B."/>
            <person name="Lee Y.-G."/>
            <person name="Hong S.-Y."/>
            <person name="Cho K."/>
            <person name="Sohn K.H."/>
        </authorList>
    </citation>
    <scope>NUCLEOTIDE SEQUENCE</scope>
    <source>
        <strain evidence="1">KR_1_A1</strain>
    </source>
</reference>
<evidence type="ECO:0000313" key="1">
    <source>
        <dbReference type="EMBL" id="KAF4027454.1"/>
    </source>
</evidence>
<accession>A0A833VT77</accession>
<dbReference type="EMBL" id="WSZM01001446">
    <property type="protein sequence ID" value="KAF4027454.1"/>
    <property type="molecule type" value="Genomic_DNA"/>
</dbReference>
<gene>
    <name evidence="1" type="ORF">GN244_ATG20933</name>
</gene>
<dbReference type="AlphaFoldDB" id="A0A833VT77"/>
<protein>
    <submittedName>
        <fullName evidence="1">Uncharacterized protein</fullName>
    </submittedName>
</protein>
<organism evidence="1 2">
    <name type="scientific">Phytophthora infestans</name>
    <name type="common">Potato late blight agent</name>
    <name type="synonym">Botrytis infestans</name>
    <dbReference type="NCBI Taxonomy" id="4787"/>
    <lineage>
        <taxon>Eukaryota</taxon>
        <taxon>Sar</taxon>
        <taxon>Stramenopiles</taxon>
        <taxon>Oomycota</taxon>
        <taxon>Peronosporomycetes</taxon>
        <taxon>Peronosporales</taxon>
        <taxon>Peronosporaceae</taxon>
        <taxon>Phytophthora</taxon>
    </lineage>
</organism>
<evidence type="ECO:0000313" key="2">
    <source>
        <dbReference type="Proteomes" id="UP000602510"/>
    </source>
</evidence>
<sequence length="101" mass="11630">MRCKKDPTKMAEVLVSVKKSFDKRLLAAWCDFEWDVDVANVTDDFILAKIDEIIASVKNNAVPDVAALFKENVVMDIKESDVKERVMQFFVRSREFIDEQG</sequence>
<comment type="caution">
    <text evidence="1">The sequence shown here is derived from an EMBL/GenBank/DDBJ whole genome shotgun (WGS) entry which is preliminary data.</text>
</comment>